<dbReference type="EMBL" id="VSSQ01143139">
    <property type="protein sequence ID" value="MPN63547.1"/>
    <property type="molecule type" value="Genomic_DNA"/>
</dbReference>
<reference evidence="1" key="1">
    <citation type="submission" date="2019-08" db="EMBL/GenBank/DDBJ databases">
        <authorList>
            <person name="Kucharzyk K."/>
            <person name="Murdoch R.W."/>
            <person name="Higgins S."/>
            <person name="Loffler F."/>
        </authorList>
    </citation>
    <scope>NUCLEOTIDE SEQUENCE</scope>
</reference>
<proteinExistence type="predicted"/>
<sequence>MITGDERAREAALKFCDFVVDTQRPNGGFQYEDEPDELLIYVDHAACFSVWGLESIATMTSRC</sequence>
<dbReference type="AlphaFoldDB" id="A0A645JJK3"/>
<name>A0A645JJK3_9ZZZZ</name>
<comment type="caution">
    <text evidence="1">The sequence shown here is derived from an EMBL/GenBank/DDBJ whole genome shotgun (WGS) entry which is preliminary data.</text>
</comment>
<organism evidence="1">
    <name type="scientific">bioreactor metagenome</name>
    <dbReference type="NCBI Taxonomy" id="1076179"/>
    <lineage>
        <taxon>unclassified sequences</taxon>
        <taxon>metagenomes</taxon>
        <taxon>ecological metagenomes</taxon>
    </lineage>
</organism>
<evidence type="ECO:0000313" key="1">
    <source>
        <dbReference type="EMBL" id="MPN63547.1"/>
    </source>
</evidence>
<gene>
    <name evidence="1" type="ORF">SDC9_211311</name>
</gene>
<evidence type="ECO:0008006" key="2">
    <source>
        <dbReference type="Google" id="ProtNLM"/>
    </source>
</evidence>
<accession>A0A645JJK3</accession>
<dbReference type="SUPFAM" id="SSF81853">
    <property type="entry name" value="Family 10 polysaccharide lyase"/>
    <property type="match status" value="1"/>
</dbReference>
<protein>
    <recommendedName>
        <fullName evidence="2">Squalene cyclase C-terminal domain-containing protein</fullName>
    </recommendedName>
</protein>